<reference evidence="1" key="1">
    <citation type="submission" date="2022-07" db="EMBL/GenBank/DDBJ databases">
        <title>Phylogenomic reconstructions and comparative analyses of Kickxellomycotina fungi.</title>
        <authorList>
            <person name="Reynolds N.K."/>
            <person name="Stajich J.E."/>
            <person name="Barry K."/>
            <person name="Grigoriev I.V."/>
            <person name="Crous P."/>
            <person name="Smith M.E."/>
        </authorList>
    </citation>
    <scope>NUCLEOTIDE SEQUENCE</scope>
    <source>
        <strain evidence="1">NRRL 5244</strain>
    </source>
</reference>
<dbReference type="Proteomes" id="UP001150603">
    <property type="component" value="Unassembled WGS sequence"/>
</dbReference>
<dbReference type="EMBL" id="JANBPW010003575">
    <property type="protein sequence ID" value="KAJ1937277.1"/>
    <property type="molecule type" value="Genomic_DNA"/>
</dbReference>
<protein>
    <submittedName>
        <fullName evidence="1">Uncharacterized protein</fullName>
    </submittedName>
</protein>
<proteinExistence type="predicted"/>
<sequence>MTADPAQAIRELDAIIQSWISTHAHSVSLASTLGNLDSQTRTATTDQLVATLRSKHESTIADLRRTVHQYGSAVKQLDSLHTRLATKPLLQTDAESCEHVAGITESYAKDVVRNRQTAYANEYGRRKLLFNALTKDTVSVPEFVVQWVESKIDYAVEEEYLERLRLVRLARQWRSNQELSDI</sequence>
<keyword evidence="2" id="KW-1185">Reference proteome</keyword>
<organism evidence="1 2">
    <name type="scientific">Linderina macrospora</name>
    <dbReference type="NCBI Taxonomy" id="4868"/>
    <lineage>
        <taxon>Eukaryota</taxon>
        <taxon>Fungi</taxon>
        <taxon>Fungi incertae sedis</taxon>
        <taxon>Zoopagomycota</taxon>
        <taxon>Kickxellomycotina</taxon>
        <taxon>Kickxellomycetes</taxon>
        <taxon>Kickxellales</taxon>
        <taxon>Kickxellaceae</taxon>
        <taxon>Linderina</taxon>
    </lineage>
</organism>
<name>A0ACC1J4P1_9FUNG</name>
<evidence type="ECO:0000313" key="1">
    <source>
        <dbReference type="EMBL" id="KAJ1937277.1"/>
    </source>
</evidence>
<accession>A0ACC1J4P1</accession>
<comment type="caution">
    <text evidence="1">The sequence shown here is derived from an EMBL/GenBank/DDBJ whole genome shotgun (WGS) entry which is preliminary data.</text>
</comment>
<evidence type="ECO:0000313" key="2">
    <source>
        <dbReference type="Proteomes" id="UP001150603"/>
    </source>
</evidence>
<gene>
    <name evidence="1" type="ORF">FBU59_004799</name>
</gene>